<dbReference type="InterPro" id="IPR008271">
    <property type="entry name" value="Ser/Thr_kinase_AS"/>
</dbReference>
<dbReference type="SMART" id="SM00220">
    <property type="entry name" value="S_TKc"/>
    <property type="match status" value="1"/>
</dbReference>
<dbReference type="GO" id="GO:0004674">
    <property type="term" value="F:protein serine/threonine kinase activity"/>
    <property type="evidence" value="ECO:0007669"/>
    <property type="project" value="UniProtKB-KW"/>
</dbReference>
<feature type="coiled-coil region" evidence="9">
    <location>
        <begin position="711"/>
        <end position="745"/>
    </location>
</feature>
<evidence type="ECO:0000256" key="9">
    <source>
        <dbReference type="SAM" id="Coils"/>
    </source>
</evidence>
<evidence type="ECO:0000256" key="4">
    <source>
        <dbReference type="ARBA" id="ARBA00022741"/>
    </source>
</evidence>
<keyword evidence="3" id="KW-0808">Transferase</keyword>
<comment type="catalytic activity">
    <reaction evidence="8">
        <text>L-seryl-[protein] + ATP = O-phospho-L-seryl-[protein] + ADP + H(+)</text>
        <dbReference type="Rhea" id="RHEA:17989"/>
        <dbReference type="Rhea" id="RHEA-COMP:9863"/>
        <dbReference type="Rhea" id="RHEA-COMP:11604"/>
        <dbReference type="ChEBI" id="CHEBI:15378"/>
        <dbReference type="ChEBI" id="CHEBI:29999"/>
        <dbReference type="ChEBI" id="CHEBI:30616"/>
        <dbReference type="ChEBI" id="CHEBI:83421"/>
        <dbReference type="ChEBI" id="CHEBI:456216"/>
        <dbReference type="EC" id="2.7.11.1"/>
    </reaction>
</comment>
<dbReference type="GO" id="GO:0005524">
    <property type="term" value="F:ATP binding"/>
    <property type="evidence" value="ECO:0007669"/>
    <property type="project" value="UniProtKB-KW"/>
</dbReference>
<feature type="domain" description="Protein kinase" evidence="11">
    <location>
        <begin position="113"/>
        <end position="370"/>
    </location>
</feature>
<dbReference type="AlphaFoldDB" id="A0ABC8TIA3"/>
<keyword evidence="4" id="KW-0547">Nucleotide-binding</keyword>
<dbReference type="PANTHER" id="PTHR13902">
    <property type="entry name" value="SERINE/THREONINE-PROTEIN KINASE WNK WITH NO LYSINE -RELATED"/>
    <property type="match status" value="1"/>
</dbReference>
<evidence type="ECO:0000256" key="10">
    <source>
        <dbReference type="SAM" id="MobiDB-lite"/>
    </source>
</evidence>
<keyword evidence="5" id="KW-0418">Kinase</keyword>
<evidence type="ECO:0000256" key="7">
    <source>
        <dbReference type="ARBA" id="ARBA00047899"/>
    </source>
</evidence>
<evidence type="ECO:0000256" key="1">
    <source>
        <dbReference type="ARBA" id="ARBA00012513"/>
    </source>
</evidence>
<dbReference type="Proteomes" id="UP001642360">
    <property type="component" value="Unassembled WGS sequence"/>
</dbReference>
<dbReference type="SUPFAM" id="SSF56112">
    <property type="entry name" value="Protein kinase-like (PK-like)"/>
    <property type="match status" value="1"/>
</dbReference>
<evidence type="ECO:0000256" key="2">
    <source>
        <dbReference type="ARBA" id="ARBA00022527"/>
    </source>
</evidence>
<dbReference type="FunFam" id="1.10.510.10:FF:000046">
    <property type="entry name" value="probable serine/threonine-protein kinase WNK9"/>
    <property type="match status" value="1"/>
</dbReference>
<sequence>MSIPIPYAIGIRFLCHCCRGLFRTFLNRKTSLIQFWTDSFYFPYLLFLLLVSSSVRLFTRMNYGAGLALPHSGNGNGFVFPVNNIKDGLLAGSAEPPDPEADYVEKDPGARYFRYSEVLGKGAFKTVYKAFDQLDGVEVAWNRVKIDDVLRSPEDLEKLYSEVHLLRQMKHENIIKFHDSWIDDKKKTVNMITELFTSGSLRQYRKKHRSVDMKAIKNWARQILRGLDYLHSQNPPVVHRDLKCDNIFVNGNHGQVKIGDLGLATVMQQPTAKSVIGTPEFMAPELYEEEYNELVDIYSFGMCMLEMVTLEYPYSECKNPAQIYKKVTSGVKPASLGKVSDPKVKEFIEKCLVPASERLAAKDLLKDPFLQSDNLKEPIRDSLQLPKQLPRSLSLLNSGPLSMDIDPEYNHSVCTDSICGSPNSPALEFQRMHHNNEFRLRGRKNDDNSISLTLRIADPSGRVRNIHFLFYLDTDTALLVAGEMVEQLELADHDVAFIAEFIDYLIKRILPGWKPSSDYHSSGGISTYEGPPANDLSSMANQWDIVLNSGPTKSLVEQDLCEFNPCPGEVCLQSDESYLFVNSDCVSPHGALNTPPSLANSEDKESQSSVASELMGEDASTRNETMAGCVEHGTDGVSKGSSGHISEVEFNDFCYEEYKMQGDNSGGVECISVNKFAKNSEFPPANLKGASKVMSLTSSCSSLSLSEKDQYMDLKLELNAIEAQYQQWFQELSRMREEAMEATRKRWMTKKKLVVH</sequence>
<dbReference type="CDD" id="cd13983">
    <property type="entry name" value="STKc_WNK"/>
    <property type="match status" value="1"/>
</dbReference>
<keyword evidence="9" id="KW-0175">Coiled coil</keyword>
<dbReference type="Gene3D" id="3.10.20.90">
    <property type="entry name" value="Phosphatidylinositol 3-kinase Catalytic Subunit, Chain A, domain 1"/>
    <property type="match status" value="1"/>
</dbReference>
<comment type="catalytic activity">
    <reaction evidence="7">
        <text>L-threonyl-[protein] + ATP = O-phospho-L-threonyl-[protein] + ADP + H(+)</text>
        <dbReference type="Rhea" id="RHEA:46608"/>
        <dbReference type="Rhea" id="RHEA-COMP:11060"/>
        <dbReference type="Rhea" id="RHEA-COMP:11605"/>
        <dbReference type="ChEBI" id="CHEBI:15378"/>
        <dbReference type="ChEBI" id="CHEBI:30013"/>
        <dbReference type="ChEBI" id="CHEBI:30616"/>
        <dbReference type="ChEBI" id="CHEBI:61977"/>
        <dbReference type="ChEBI" id="CHEBI:456216"/>
        <dbReference type="EC" id="2.7.11.1"/>
    </reaction>
</comment>
<dbReference type="EMBL" id="CAUOFW020004736">
    <property type="protein sequence ID" value="CAK9167023.1"/>
    <property type="molecule type" value="Genomic_DNA"/>
</dbReference>
<name>A0ABC8TIA3_9AQUA</name>
<dbReference type="Gene3D" id="3.30.200.20">
    <property type="entry name" value="Phosphorylase Kinase, domain 1"/>
    <property type="match status" value="1"/>
</dbReference>
<evidence type="ECO:0000256" key="6">
    <source>
        <dbReference type="ARBA" id="ARBA00022840"/>
    </source>
</evidence>
<proteinExistence type="predicted"/>
<dbReference type="FunFam" id="3.30.200.20:FF:000075">
    <property type="entry name" value="Probable serine/threonine-protein kinase WNK1"/>
    <property type="match status" value="1"/>
</dbReference>
<dbReference type="PROSITE" id="PS00108">
    <property type="entry name" value="PROTEIN_KINASE_ST"/>
    <property type="match status" value="1"/>
</dbReference>
<keyword evidence="13" id="KW-1185">Reference proteome</keyword>
<dbReference type="Gene3D" id="1.10.510.10">
    <property type="entry name" value="Transferase(Phosphotransferase) domain 1"/>
    <property type="match status" value="1"/>
</dbReference>
<feature type="region of interest" description="Disordered" evidence="10">
    <location>
        <begin position="594"/>
        <end position="621"/>
    </location>
</feature>
<evidence type="ECO:0000256" key="3">
    <source>
        <dbReference type="ARBA" id="ARBA00022679"/>
    </source>
</evidence>
<dbReference type="Pfam" id="PF00069">
    <property type="entry name" value="Pkinase"/>
    <property type="match status" value="1"/>
</dbReference>
<dbReference type="InterPro" id="IPR011009">
    <property type="entry name" value="Kinase-like_dom_sf"/>
</dbReference>
<organism evidence="12 13">
    <name type="scientific">Ilex paraguariensis</name>
    <name type="common">yerba mate</name>
    <dbReference type="NCBI Taxonomy" id="185542"/>
    <lineage>
        <taxon>Eukaryota</taxon>
        <taxon>Viridiplantae</taxon>
        <taxon>Streptophyta</taxon>
        <taxon>Embryophyta</taxon>
        <taxon>Tracheophyta</taxon>
        <taxon>Spermatophyta</taxon>
        <taxon>Magnoliopsida</taxon>
        <taxon>eudicotyledons</taxon>
        <taxon>Gunneridae</taxon>
        <taxon>Pentapetalae</taxon>
        <taxon>asterids</taxon>
        <taxon>campanulids</taxon>
        <taxon>Aquifoliales</taxon>
        <taxon>Aquifoliaceae</taxon>
        <taxon>Ilex</taxon>
    </lineage>
</organism>
<dbReference type="InterPro" id="IPR000719">
    <property type="entry name" value="Prot_kinase_dom"/>
</dbReference>
<comment type="caution">
    <text evidence="12">The sequence shown here is derived from an EMBL/GenBank/DDBJ whole genome shotgun (WGS) entry which is preliminary data.</text>
</comment>
<dbReference type="PROSITE" id="PS50011">
    <property type="entry name" value="PROTEIN_KINASE_DOM"/>
    <property type="match status" value="1"/>
</dbReference>
<dbReference type="EC" id="2.7.11.1" evidence="1"/>
<evidence type="ECO:0000256" key="5">
    <source>
        <dbReference type="ARBA" id="ARBA00022777"/>
    </source>
</evidence>
<evidence type="ECO:0000256" key="8">
    <source>
        <dbReference type="ARBA" id="ARBA00048679"/>
    </source>
</evidence>
<evidence type="ECO:0000259" key="11">
    <source>
        <dbReference type="PROSITE" id="PS50011"/>
    </source>
</evidence>
<dbReference type="InterPro" id="IPR050588">
    <property type="entry name" value="WNK_Ser-Thr_kinase"/>
</dbReference>
<reference evidence="12 13" key="1">
    <citation type="submission" date="2024-02" db="EMBL/GenBank/DDBJ databases">
        <authorList>
            <person name="Vignale AGUSTIN F."/>
            <person name="Sosa J E."/>
            <person name="Modenutti C."/>
        </authorList>
    </citation>
    <scope>NUCLEOTIDE SEQUENCE [LARGE SCALE GENOMIC DNA]</scope>
</reference>
<evidence type="ECO:0000313" key="13">
    <source>
        <dbReference type="Proteomes" id="UP001642360"/>
    </source>
</evidence>
<keyword evidence="6" id="KW-0067">ATP-binding</keyword>
<gene>
    <name evidence="12" type="ORF">ILEXP_LOCUS36273</name>
</gene>
<accession>A0ABC8TIA3</accession>
<keyword evidence="2" id="KW-0723">Serine/threonine-protein kinase</keyword>
<evidence type="ECO:0000313" key="12">
    <source>
        <dbReference type="EMBL" id="CAK9167023.1"/>
    </source>
</evidence>
<protein>
    <recommendedName>
        <fullName evidence="1">non-specific serine/threonine protein kinase</fullName>
        <ecNumber evidence="1">2.7.11.1</ecNumber>
    </recommendedName>
</protein>